<evidence type="ECO:0000313" key="3">
    <source>
        <dbReference type="EMBL" id="ROO30774.1"/>
    </source>
</evidence>
<name>A0A423PYU2_9GAMM</name>
<dbReference type="AlphaFoldDB" id="A0A423PYU2"/>
<keyword evidence="1" id="KW-0472">Membrane</keyword>
<accession>A0A423PYU2</accession>
<organism evidence="3 4">
    <name type="scientific">Salinisphaera japonica YTM-1</name>
    <dbReference type="NCBI Taxonomy" id="1209778"/>
    <lineage>
        <taxon>Bacteria</taxon>
        <taxon>Pseudomonadati</taxon>
        <taxon>Pseudomonadota</taxon>
        <taxon>Gammaproteobacteria</taxon>
        <taxon>Salinisphaerales</taxon>
        <taxon>Salinisphaeraceae</taxon>
        <taxon>Salinisphaera</taxon>
    </lineage>
</organism>
<dbReference type="RefSeq" id="WP_184999745.1">
    <property type="nucleotide sequence ID" value="NZ_AYKG01000010.1"/>
</dbReference>
<dbReference type="InterPro" id="IPR007172">
    <property type="entry name" value="DUF374"/>
</dbReference>
<evidence type="ECO:0000313" key="4">
    <source>
        <dbReference type="Proteomes" id="UP000285310"/>
    </source>
</evidence>
<feature type="domain" description="DUF374" evidence="2">
    <location>
        <begin position="92"/>
        <end position="150"/>
    </location>
</feature>
<dbReference type="EMBL" id="AYKG01000010">
    <property type="protein sequence ID" value="ROO30774.1"/>
    <property type="molecule type" value="Genomic_DNA"/>
</dbReference>
<keyword evidence="4" id="KW-1185">Reference proteome</keyword>
<reference evidence="3 4" key="1">
    <citation type="submission" date="2013-10" db="EMBL/GenBank/DDBJ databases">
        <title>Salinisphaera japonica YTM-1 Genome Sequencing.</title>
        <authorList>
            <person name="Lai Q."/>
            <person name="Li C."/>
            <person name="Shao Z."/>
        </authorList>
    </citation>
    <scope>NUCLEOTIDE SEQUENCE [LARGE SCALE GENOMIC DNA]</scope>
    <source>
        <strain evidence="3 4">YTM-1</strain>
    </source>
</reference>
<sequence length="237" mass="25573">MSQSREYQQKTGRTPLSRRQRLLVAVATPLLHLLARLLMATRRSVSVEGLGHLQGLIEAERSALLCCWHQRLPYCVGWLLETPRAGFAPGFLVSPSRDGELVAALVGRMGARVLRGSANRTGAKAFRDTYATLQSGVSPIIAVDGPHGPALQVKPGTLMLAQMTKAPVLPITFAADRYWQLGSWDKMMIPKPFARVALCIGEPLEVARGEAPSVVAETLAERLNALSGLAETRVGAS</sequence>
<dbReference type="InParanoid" id="A0A423PYU2"/>
<dbReference type="CDD" id="cd07983">
    <property type="entry name" value="LPLAT_DUF374-like"/>
    <property type="match status" value="1"/>
</dbReference>
<dbReference type="Proteomes" id="UP000285310">
    <property type="component" value="Unassembled WGS sequence"/>
</dbReference>
<evidence type="ECO:0000259" key="2">
    <source>
        <dbReference type="Pfam" id="PF04028"/>
    </source>
</evidence>
<keyword evidence="1" id="KW-0812">Transmembrane</keyword>
<dbReference type="Pfam" id="PF04028">
    <property type="entry name" value="DUF374"/>
    <property type="match status" value="1"/>
</dbReference>
<gene>
    <name evidence="3" type="ORF">SAJA_04365</name>
</gene>
<protein>
    <recommendedName>
        <fullName evidence="2">DUF374 domain-containing protein</fullName>
    </recommendedName>
</protein>
<feature type="transmembrane region" description="Helical" evidence="1">
    <location>
        <begin position="21"/>
        <end position="39"/>
    </location>
</feature>
<evidence type="ECO:0000256" key="1">
    <source>
        <dbReference type="SAM" id="Phobius"/>
    </source>
</evidence>
<comment type="caution">
    <text evidence="3">The sequence shown here is derived from an EMBL/GenBank/DDBJ whole genome shotgun (WGS) entry which is preliminary data.</text>
</comment>
<proteinExistence type="predicted"/>
<keyword evidence="1" id="KW-1133">Transmembrane helix</keyword>